<sequence>MNGQHFDVVVVGAGPAGLAAACEAAKTGARVAVLDDNPRAGGQVWRNGPAHPPSDELAALLHEIHANGNVALVSAARIIAPLDKGRLLIESAEQGGARIGYDRLILATGARELLLPFDGWTLPGVTGAGGLQALIKGGVPVRGERIVIAGSGPLLLASLATARAAGARVVAVVEQAPLASVLRFGVSLAATPAKLVQAAQLTRGFAGLRYLTSSVVRAAQGSGRLERAIVERPGGRMETIDCDRIACGYGLVPNTTLARALGCATRADGAIAVDDAQRTSVANIFAAGECVGVGGMELARVEGRLAGLTAVDVEQGEQLRRERERWQRFAARVESAFALRDYTRQLPADDTLLCRCEDVSIGEVRAHANWRDAKLHTRCGMGACQGRVCGGAAHSLLGWDVTQVRPPIHPAQIATLILAADEDTAAH</sequence>
<dbReference type="GO" id="GO:0016491">
    <property type="term" value="F:oxidoreductase activity"/>
    <property type="evidence" value="ECO:0007669"/>
    <property type="project" value="UniProtKB-KW"/>
</dbReference>
<dbReference type="PIRSF" id="PIRSF037495">
    <property type="entry name" value="Opine_OX_OoxA/HcnB"/>
    <property type="match status" value="1"/>
</dbReference>
<organism evidence="3 4">
    <name type="scientific">Paraburkholderia terrae</name>
    <dbReference type="NCBI Taxonomy" id="311230"/>
    <lineage>
        <taxon>Bacteria</taxon>
        <taxon>Pseudomonadati</taxon>
        <taxon>Pseudomonadota</taxon>
        <taxon>Betaproteobacteria</taxon>
        <taxon>Burkholderiales</taxon>
        <taxon>Burkholderiaceae</taxon>
        <taxon>Paraburkholderia</taxon>
    </lineage>
</organism>
<evidence type="ECO:0000313" key="4">
    <source>
        <dbReference type="Proteomes" id="UP000243502"/>
    </source>
</evidence>
<dbReference type="InterPro" id="IPR036188">
    <property type="entry name" value="FAD/NAD-bd_sf"/>
</dbReference>
<dbReference type="Gene3D" id="3.50.50.60">
    <property type="entry name" value="FAD/NAD(P)-binding domain"/>
    <property type="match status" value="2"/>
</dbReference>
<dbReference type="OrthoDB" id="9801699at2"/>
<dbReference type="PANTHER" id="PTHR42949">
    <property type="entry name" value="ANAEROBIC GLYCEROL-3-PHOSPHATE DEHYDROGENASE SUBUNIT B"/>
    <property type="match status" value="1"/>
</dbReference>
<accession>A0A2I8EU14</accession>
<evidence type="ECO:0000259" key="2">
    <source>
        <dbReference type="Pfam" id="PF07992"/>
    </source>
</evidence>
<proteinExistence type="predicted"/>
<dbReference type="SUPFAM" id="SSF51905">
    <property type="entry name" value="FAD/NAD(P)-binding domain"/>
    <property type="match status" value="1"/>
</dbReference>
<dbReference type="InterPro" id="IPR017224">
    <property type="entry name" value="Opine_Oxase_asu/HCN_bsu"/>
</dbReference>
<dbReference type="InterPro" id="IPR051691">
    <property type="entry name" value="Metab_Enz_Cyan_OpOx_G3PDH"/>
</dbReference>
<gene>
    <name evidence="3" type="ORF">C2L65_25790</name>
</gene>
<evidence type="ECO:0000256" key="1">
    <source>
        <dbReference type="ARBA" id="ARBA00023002"/>
    </source>
</evidence>
<dbReference type="InterPro" id="IPR041854">
    <property type="entry name" value="BFD-like_2Fe2S-bd_dom_sf"/>
</dbReference>
<dbReference type="EMBL" id="CP026112">
    <property type="protein sequence ID" value="AUT62980.1"/>
    <property type="molecule type" value="Genomic_DNA"/>
</dbReference>
<dbReference type="Pfam" id="PF07992">
    <property type="entry name" value="Pyr_redox_2"/>
    <property type="match status" value="1"/>
</dbReference>
<dbReference type="RefSeq" id="WP_042306431.1">
    <property type="nucleotide sequence ID" value="NZ_CP026112.1"/>
</dbReference>
<dbReference type="AlphaFoldDB" id="A0A2I8EU14"/>
<reference evidence="3 4" key="1">
    <citation type="submission" date="2018-01" db="EMBL/GenBank/DDBJ databases">
        <title>Species boundaries and ecological features among Paraburkholderia terrae DSMZ17804T, P. hospita DSMZ17164T and P. caribensis DSMZ13236T.</title>
        <authorList>
            <person name="Pratama A.A."/>
        </authorList>
    </citation>
    <scope>NUCLEOTIDE SEQUENCE [LARGE SCALE GENOMIC DNA]</scope>
    <source>
        <strain evidence="3 4">DSM 17804</strain>
    </source>
</reference>
<dbReference type="Proteomes" id="UP000243502">
    <property type="component" value="Chromosome 2"/>
</dbReference>
<feature type="domain" description="FAD/NAD(P)-binding" evidence="2">
    <location>
        <begin position="6"/>
        <end position="300"/>
    </location>
</feature>
<dbReference type="KEGG" id="pter:C2L65_25790"/>
<dbReference type="InterPro" id="IPR023753">
    <property type="entry name" value="FAD/NAD-binding_dom"/>
</dbReference>
<dbReference type="PANTHER" id="PTHR42949:SF3">
    <property type="entry name" value="ANAEROBIC GLYCEROL-3-PHOSPHATE DEHYDROGENASE SUBUNIT B"/>
    <property type="match status" value="1"/>
</dbReference>
<evidence type="ECO:0000313" key="3">
    <source>
        <dbReference type="EMBL" id="AUT62980.1"/>
    </source>
</evidence>
<name>A0A2I8EU14_9BURK</name>
<dbReference type="PRINTS" id="PR00469">
    <property type="entry name" value="PNDRDTASEII"/>
</dbReference>
<protein>
    <submittedName>
        <fullName evidence="3">FAD-dependent oxidoreductase</fullName>
    </submittedName>
</protein>
<dbReference type="PRINTS" id="PR00368">
    <property type="entry name" value="FADPNR"/>
</dbReference>
<keyword evidence="1" id="KW-0560">Oxidoreductase</keyword>
<dbReference type="Gene3D" id="1.10.10.1100">
    <property type="entry name" value="BFD-like [2Fe-2S]-binding domain"/>
    <property type="match status" value="1"/>
</dbReference>